<evidence type="ECO:0000256" key="1">
    <source>
        <dbReference type="ARBA" id="ARBA00004651"/>
    </source>
</evidence>
<dbReference type="PANTHER" id="PTHR30151:SF20">
    <property type="entry name" value="ABC TRANSPORTER PERMEASE PROTEIN HI_0355-RELATED"/>
    <property type="match status" value="1"/>
</dbReference>
<keyword evidence="4 7" id="KW-0812">Transmembrane</keyword>
<dbReference type="GO" id="GO:0055085">
    <property type="term" value="P:transmembrane transport"/>
    <property type="evidence" value="ECO:0007669"/>
    <property type="project" value="InterPro"/>
</dbReference>
<evidence type="ECO:0000256" key="8">
    <source>
        <dbReference type="SAM" id="MobiDB-lite"/>
    </source>
</evidence>
<evidence type="ECO:0000313" key="11">
    <source>
        <dbReference type="Proteomes" id="UP000313066"/>
    </source>
</evidence>
<feature type="transmembrane region" description="Helical" evidence="7">
    <location>
        <begin position="152"/>
        <end position="174"/>
    </location>
</feature>
<dbReference type="PANTHER" id="PTHR30151">
    <property type="entry name" value="ALKANE SULFONATE ABC TRANSPORTER-RELATED, MEMBRANE SUBUNIT"/>
    <property type="match status" value="1"/>
</dbReference>
<evidence type="ECO:0000256" key="2">
    <source>
        <dbReference type="ARBA" id="ARBA00022448"/>
    </source>
</evidence>
<gene>
    <name evidence="10" type="ORF">FH610_007485</name>
</gene>
<keyword evidence="2 7" id="KW-0813">Transport</keyword>
<dbReference type="InterPro" id="IPR000515">
    <property type="entry name" value="MetI-like"/>
</dbReference>
<dbReference type="CDD" id="cd06261">
    <property type="entry name" value="TM_PBP2"/>
    <property type="match status" value="1"/>
</dbReference>
<comment type="subcellular location">
    <subcellularLocation>
        <location evidence="1 7">Cell membrane</location>
        <topology evidence="1 7">Multi-pass membrane protein</topology>
    </subcellularLocation>
</comment>
<feature type="transmembrane region" description="Helical" evidence="7">
    <location>
        <begin position="220"/>
        <end position="250"/>
    </location>
</feature>
<comment type="similarity">
    <text evidence="7">Belongs to the binding-protein-dependent transport system permease family.</text>
</comment>
<evidence type="ECO:0000256" key="5">
    <source>
        <dbReference type="ARBA" id="ARBA00022989"/>
    </source>
</evidence>
<keyword evidence="11" id="KW-1185">Reference proteome</keyword>
<evidence type="ECO:0000256" key="6">
    <source>
        <dbReference type="ARBA" id="ARBA00023136"/>
    </source>
</evidence>
<keyword evidence="3" id="KW-1003">Cell membrane</keyword>
<feature type="transmembrane region" description="Helical" evidence="7">
    <location>
        <begin position="60"/>
        <end position="82"/>
    </location>
</feature>
<dbReference type="EMBL" id="VDMA02000003">
    <property type="protein sequence ID" value="KAB8186616.1"/>
    <property type="molecule type" value="Genomic_DNA"/>
</dbReference>
<dbReference type="Gene3D" id="1.10.3720.10">
    <property type="entry name" value="MetI-like"/>
    <property type="match status" value="1"/>
</dbReference>
<protein>
    <submittedName>
        <fullName evidence="10">ABC transporter permease subunit</fullName>
    </submittedName>
</protein>
<feature type="compositionally biased region" description="Low complexity" evidence="8">
    <location>
        <begin position="27"/>
        <end position="48"/>
    </location>
</feature>
<keyword evidence="6 7" id="KW-0472">Membrane</keyword>
<dbReference type="SUPFAM" id="SSF161098">
    <property type="entry name" value="MetI-like"/>
    <property type="match status" value="1"/>
</dbReference>
<dbReference type="Pfam" id="PF00528">
    <property type="entry name" value="BPD_transp_1"/>
    <property type="match status" value="1"/>
</dbReference>
<evidence type="ECO:0000256" key="3">
    <source>
        <dbReference type="ARBA" id="ARBA00022475"/>
    </source>
</evidence>
<dbReference type="GO" id="GO:0005886">
    <property type="term" value="C:plasma membrane"/>
    <property type="evidence" value="ECO:0007669"/>
    <property type="project" value="UniProtKB-SubCell"/>
</dbReference>
<feature type="transmembrane region" description="Helical" evidence="7">
    <location>
        <begin position="180"/>
        <end position="199"/>
    </location>
</feature>
<sequence>MPSSTSTGGSGTRCAKRSRSPGREEPAVQPEAVAAAPPPVEDAQASAPARRRRFPAPKITVTRVLLVVLWLGSWEVATAGWLDPFYYSRPSAIWGRLVDWFTKGTAFGSIWEQIGVTLEEAVLGFAAGSLAGIVLGVLLGRGRFIAEVCAPFIKAANAIPRIVLASLFVIWFGLGMSSKVATAVVLVFFAVFFNAFQGAREVDRTLVDNARILGANPRQILTSIVLPSATSWILASLHVAFGFALIGAIVGEYTGADKGLGLLINHAQGTFDAAGIYAGMIIITVVALLAEWLLTLLERRLLAWRPPSSSAAADAQI</sequence>
<evidence type="ECO:0000313" key="10">
    <source>
        <dbReference type="EMBL" id="KAB8186616.1"/>
    </source>
</evidence>
<feature type="domain" description="ABC transmembrane type-1" evidence="9">
    <location>
        <begin position="114"/>
        <end position="298"/>
    </location>
</feature>
<organism evidence="10 11">
    <name type="scientific">Microbispora catharanthi</name>
    <dbReference type="NCBI Taxonomy" id="1712871"/>
    <lineage>
        <taxon>Bacteria</taxon>
        <taxon>Bacillati</taxon>
        <taxon>Actinomycetota</taxon>
        <taxon>Actinomycetes</taxon>
        <taxon>Streptosporangiales</taxon>
        <taxon>Streptosporangiaceae</taxon>
        <taxon>Microbispora</taxon>
    </lineage>
</organism>
<proteinExistence type="inferred from homology"/>
<dbReference type="Proteomes" id="UP000313066">
    <property type="component" value="Unassembled WGS sequence"/>
</dbReference>
<feature type="transmembrane region" description="Helical" evidence="7">
    <location>
        <begin position="276"/>
        <end position="297"/>
    </location>
</feature>
<evidence type="ECO:0000256" key="7">
    <source>
        <dbReference type="RuleBase" id="RU363032"/>
    </source>
</evidence>
<accession>A0A5N6C1H5</accession>
<dbReference type="AlphaFoldDB" id="A0A5N6C1H5"/>
<dbReference type="InterPro" id="IPR035906">
    <property type="entry name" value="MetI-like_sf"/>
</dbReference>
<reference evidence="10 11" key="1">
    <citation type="submission" date="2019-10" db="EMBL/GenBank/DDBJ databases">
        <title>Nonomuraea sp. nov., isolated from Phyllanthus amarus.</title>
        <authorList>
            <person name="Klykleung N."/>
            <person name="Tanasupawat S."/>
        </authorList>
    </citation>
    <scope>NUCLEOTIDE SEQUENCE [LARGE SCALE GENOMIC DNA]</scope>
    <source>
        <strain evidence="10 11">CR1-09</strain>
    </source>
</reference>
<evidence type="ECO:0000256" key="4">
    <source>
        <dbReference type="ARBA" id="ARBA00022692"/>
    </source>
</evidence>
<comment type="caution">
    <text evidence="10">The sequence shown here is derived from an EMBL/GenBank/DDBJ whole genome shotgun (WGS) entry which is preliminary data.</text>
</comment>
<feature type="transmembrane region" description="Helical" evidence="7">
    <location>
        <begin position="121"/>
        <end position="140"/>
    </location>
</feature>
<name>A0A5N6C1H5_9ACTN</name>
<feature type="region of interest" description="Disordered" evidence="8">
    <location>
        <begin position="1"/>
        <end position="49"/>
    </location>
</feature>
<dbReference type="PROSITE" id="PS50928">
    <property type="entry name" value="ABC_TM1"/>
    <property type="match status" value="1"/>
</dbReference>
<keyword evidence="5 7" id="KW-1133">Transmembrane helix</keyword>
<evidence type="ECO:0000259" key="9">
    <source>
        <dbReference type="PROSITE" id="PS50928"/>
    </source>
</evidence>